<keyword evidence="3" id="KW-1185">Reference proteome</keyword>
<feature type="region of interest" description="Disordered" evidence="1">
    <location>
        <begin position="1"/>
        <end position="38"/>
    </location>
</feature>
<name>A0A7W9Q4D8_9ACTN</name>
<reference evidence="2 3" key="1">
    <citation type="submission" date="2020-08" db="EMBL/GenBank/DDBJ databases">
        <title>Genomic Encyclopedia of Type Strains, Phase III (KMG-III): the genomes of soil and plant-associated and newly described type strains.</title>
        <authorList>
            <person name="Whitman W."/>
        </authorList>
    </citation>
    <scope>NUCLEOTIDE SEQUENCE [LARGE SCALE GENOMIC DNA]</scope>
    <source>
        <strain evidence="2 3">CECT 8305</strain>
    </source>
</reference>
<comment type="caution">
    <text evidence="2">The sequence shown here is derived from an EMBL/GenBank/DDBJ whole genome shotgun (WGS) entry which is preliminary data.</text>
</comment>
<proteinExistence type="predicted"/>
<evidence type="ECO:0000313" key="3">
    <source>
        <dbReference type="Proteomes" id="UP000588098"/>
    </source>
</evidence>
<gene>
    <name evidence="2" type="ORF">FHS42_000001</name>
</gene>
<evidence type="ECO:0000313" key="2">
    <source>
        <dbReference type="EMBL" id="MBB5932983.1"/>
    </source>
</evidence>
<dbReference type="AlphaFoldDB" id="A0A7W9Q4D8"/>
<protein>
    <submittedName>
        <fullName evidence="2">Uncharacterized protein</fullName>
    </submittedName>
</protein>
<accession>A0A7W9Q4D8</accession>
<dbReference type="EMBL" id="JACHJL010000001">
    <property type="protein sequence ID" value="MBB5932983.1"/>
    <property type="molecule type" value="Genomic_DNA"/>
</dbReference>
<evidence type="ECO:0000256" key="1">
    <source>
        <dbReference type="SAM" id="MobiDB-lite"/>
    </source>
</evidence>
<sequence length="38" mass="4165">MEPGAHPTQEPGPRPAPDPKRPHHTNAESPSANRRVLM</sequence>
<dbReference type="Proteomes" id="UP000588098">
    <property type="component" value="Unassembled WGS sequence"/>
</dbReference>
<organism evidence="2 3">
    <name type="scientific">Streptomyces zagrosensis</name>
    <dbReference type="NCBI Taxonomy" id="1042984"/>
    <lineage>
        <taxon>Bacteria</taxon>
        <taxon>Bacillati</taxon>
        <taxon>Actinomycetota</taxon>
        <taxon>Actinomycetes</taxon>
        <taxon>Kitasatosporales</taxon>
        <taxon>Streptomycetaceae</taxon>
        <taxon>Streptomyces</taxon>
    </lineage>
</organism>